<gene>
    <name evidence="1" type="ORF">ABY42_18620</name>
</gene>
<organism evidence="1 2">
    <name type="scientific">Haloferax gibbonsii</name>
    <dbReference type="NCBI Taxonomy" id="35746"/>
    <lineage>
        <taxon>Archaea</taxon>
        <taxon>Methanobacteriati</taxon>
        <taxon>Methanobacteriota</taxon>
        <taxon>Stenosarchaea group</taxon>
        <taxon>Halobacteria</taxon>
        <taxon>Halobacteriales</taxon>
        <taxon>Haloferacaceae</taxon>
        <taxon>Haloferax</taxon>
    </lineage>
</organism>
<proteinExistence type="predicted"/>
<evidence type="ECO:0008006" key="3">
    <source>
        <dbReference type="Google" id="ProtNLM"/>
    </source>
</evidence>
<dbReference type="InterPro" id="IPR006059">
    <property type="entry name" value="SBP"/>
</dbReference>
<accession>A0A0K1IZG5</accession>
<name>A0A0K1IZG5_HALGI</name>
<keyword evidence="1" id="KW-0614">Plasmid</keyword>
<dbReference type="Proteomes" id="UP000066124">
    <property type="component" value="Plasmid pHG3"/>
</dbReference>
<dbReference type="PATRIC" id="fig|35746.4.peg.4092"/>
<dbReference type="PANTHER" id="PTHR43649">
    <property type="entry name" value="ARABINOSE-BINDING PROTEIN-RELATED"/>
    <property type="match status" value="1"/>
</dbReference>
<dbReference type="KEGG" id="hgi:ABY42_18620"/>
<dbReference type="InterPro" id="IPR050490">
    <property type="entry name" value="Bact_solute-bd_prot1"/>
</dbReference>
<dbReference type="SUPFAM" id="SSF53850">
    <property type="entry name" value="Periplasmic binding protein-like II"/>
    <property type="match status" value="1"/>
</dbReference>
<protein>
    <recommendedName>
        <fullName evidence="3">Sugar ABC transporter substrate-binding protein</fullName>
    </recommendedName>
</protein>
<dbReference type="PANTHER" id="PTHR43649:SF12">
    <property type="entry name" value="DIACETYLCHITOBIOSE BINDING PROTEIN DASA"/>
    <property type="match status" value="1"/>
</dbReference>
<dbReference type="GeneID" id="25248008"/>
<geneLocation type="plasmid" evidence="1 2">
    <name>pHG3</name>
</geneLocation>
<reference evidence="2" key="1">
    <citation type="journal article" date="2015" name="J. Biotechnol.">
        <title>Complete genome sequence of Haloferax gibbonsii strain ARA6, a potential producer of polyhydroxyalkanoates and halocins isolated from Araruama, Rio de Janeiro, Brasil.</title>
        <authorList>
            <person name="Pinto L.H."/>
            <person name="D'Alincourt Carvalho-Assef A.P."/>
            <person name="Vieira R.P."/>
            <person name="Clementino M.M."/>
            <person name="Albano R.M."/>
        </authorList>
    </citation>
    <scope>NUCLEOTIDE SEQUENCE [LARGE SCALE GENOMIC DNA]</scope>
    <source>
        <strain evidence="2">ARA6</strain>
        <plasmid evidence="2">Plasmid pHG3</plasmid>
    </source>
</reference>
<dbReference type="Gene3D" id="3.40.190.10">
    <property type="entry name" value="Periplasmic binding protein-like II"/>
    <property type="match status" value="1"/>
</dbReference>
<dbReference type="Pfam" id="PF13416">
    <property type="entry name" value="SBP_bac_8"/>
    <property type="match status" value="1"/>
</dbReference>
<dbReference type="AlphaFoldDB" id="A0A0K1IZG5"/>
<sequence length="405" mass="45109">MDLEAWAWSVHYDALERIAPLYEEQSANTVQTSEASDDKTTQKLISSLQAQSSLPSISLVLPGSFKSVARKGGFQRIDDLVKKNEDQLFTVAKTKFKVNGKYFGFPNDLGPYAYFYNTELFEEAGLPTEPEAVEQEIQTWDQFIEAGKQLEQATGAKMISFEDTDYSNGLARAMPLQAGGIFYNEDGEFQFNMPSNVTAFKKLQELHREINTPTQQWSNKYYSQHSNGEVAVAPGAAWLVGIMKQNMTGLEGKVRIARIPRIGELDSARGANYGGGVAGIPTPLGQKETEQAKDFGTFWHVSETGFNQKLKAGAFPANKVEGAEMMEKEDPFFGGQKRTKKFVQSAEECPPQYPDPVLRGADIVNTYQSFVTDILRNDKDVKTAIDATHEKMMNNIQEADKTVDK</sequence>
<evidence type="ECO:0000313" key="2">
    <source>
        <dbReference type="Proteomes" id="UP000066124"/>
    </source>
</evidence>
<evidence type="ECO:0000313" key="1">
    <source>
        <dbReference type="EMBL" id="AKU09834.1"/>
    </source>
</evidence>
<dbReference type="RefSeq" id="WP_050460451.1">
    <property type="nucleotide sequence ID" value="NZ_CP011950.1"/>
</dbReference>
<dbReference type="EMBL" id="CP011950">
    <property type="protein sequence ID" value="AKU09834.1"/>
    <property type="molecule type" value="Genomic_DNA"/>
</dbReference>